<dbReference type="Pfam" id="PF00528">
    <property type="entry name" value="BPD_transp_1"/>
    <property type="match status" value="1"/>
</dbReference>
<protein>
    <submittedName>
        <fullName evidence="9">Methionine import system permease protein MetP</fullName>
    </submittedName>
</protein>
<comment type="caution">
    <text evidence="9">The sequence shown here is derived from an EMBL/GenBank/DDBJ whole genome shotgun (WGS) entry which is preliminary data.</text>
</comment>
<dbReference type="EMBL" id="VSSQ01092555">
    <property type="protein sequence ID" value="MPN37730.1"/>
    <property type="molecule type" value="Genomic_DNA"/>
</dbReference>
<dbReference type="InterPro" id="IPR000515">
    <property type="entry name" value="MetI-like"/>
</dbReference>
<accession>A0A645HG82</accession>
<dbReference type="CDD" id="cd06261">
    <property type="entry name" value="TM_PBP2"/>
    <property type="match status" value="1"/>
</dbReference>
<dbReference type="Gene3D" id="1.10.3720.10">
    <property type="entry name" value="MetI-like"/>
    <property type="match status" value="1"/>
</dbReference>
<feature type="transmembrane region" description="Helical" evidence="7">
    <location>
        <begin position="6"/>
        <end position="30"/>
    </location>
</feature>
<dbReference type="PANTHER" id="PTHR30450:SF1">
    <property type="entry name" value="D-METHIONINE TRANSPORT SYSTEM PERMEASE PROTEIN METI-RELATED"/>
    <property type="match status" value="1"/>
</dbReference>
<evidence type="ECO:0000256" key="1">
    <source>
        <dbReference type="ARBA" id="ARBA00004651"/>
    </source>
</evidence>
<keyword evidence="3" id="KW-1003">Cell membrane</keyword>
<feature type="domain" description="ABC transmembrane type-1" evidence="8">
    <location>
        <begin position="1"/>
        <end position="132"/>
    </location>
</feature>
<keyword evidence="5 7" id="KW-1133">Transmembrane helix</keyword>
<evidence type="ECO:0000313" key="9">
    <source>
        <dbReference type="EMBL" id="MPN37730.1"/>
    </source>
</evidence>
<reference evidence="9" key="1">
    <citation type="submission" date="2019-08" db="EMBL/GenBank/DDBJ databases">
        <authorList>
            <person name="Kucharzyk K."/>
            <person name="Murdoch R.W."/>
            <person name="Higgins S."/>
            <person name="Loffler F."/>
        </authorList>
    </citation>
    <scope>NUCLEOTIDE SEQUENCE</scope>
</reference>
<name>A0A645HG82_9ZZZZ</name>
<gene>
    <name evidence="9" type="primary">metP_12</name>
    <name evidence="9" type="ORF">SDC9_185251</name>
</gene>
<feature type="transmembrane region" description="Helical" evidence="7">
    <location>
        <begin position="71"/>
        <end position="92"/>
    </location>
</feature>
<evidence type="ECO:0000256" key="6">
    <source>
        <dbReference type="ARBA" id="ARBA00023136"/>
    </source>
</evidence>
<dbReference type="AlphaFoldDB" id="A0A645HG82"/>
<evidence type="ECO:0000256" key="3">
    <source>
        <dbReference type="ARBA" id="ARBA00022475"/>
    </source>
</evidence>
<feature type="transmembrane region" description="Helical" evidence="7">
    <location>
        <begin position="112"/>
        <end position="132"/>
    </location>
</feature>
<dbReference type="InterPro" id="IPR051322">
    <property type="entry name" value="AA_ABC_Transporter_Permease"/>
</dbReference>
<evidence type="ECO:0000256" key="5">
    <source>
        <dbReference type="ARBA" id="ARBA00022989"/>
    </source>
</evidence>
<evidence type="ECO:0000256" key="7">
    <source>
        <dbReference type="SAM" id="Phobius"/>
    </source>
</evidence>
<dbReference type="InterPro" id="IPR035906">
    <property type="entry name" value="MetI-like_sf"/>
</dbReference>
<keyword evidence="2" id="KW-0813">Transport</keyword>
<keyword evidence="6 7" id="KW-0472">Membrane</keyword>
<dbReference type="SUPFAM" id="SSF161098">
    <property type="entry name" value="MetI-like"/>
    <property type="match status" value="1"/>
</dbReference>
<proteinExistence type="predicted"/>
<keyword evidence="4 7" id="KW-0812">Transmembrane</keyword>
<evidence type="ECO:0000256" key="2">
    <source>
        <dbReference type="ARBA" id="ARBA00022448"/>
    </source>
</evidence>
<comment type="subcellular location">
    <subcellularLocation>
        <location evidence="1">Cell membrane</location>
        <topology evidence="1">Multi-pass membrane protein</topology>
    </subcellularLocation>
</comment>
<evidence type="ECO:0000259" key="8">
    <source>
        <dbReference type="PROSITE" id="PS50928"/>
    </source>
</evidence>
<dbReference type="PANTHER" id="PTHR30450">
    <property type="entry name" value="ABC TRANSPORTER PERMEASE"/>
    <property type="match status" value="1"/>
</dbReference>
<dbReference type="GO" id="GO:0005886">
    <property type="term" value="C:plasma membrane"/>
    <property type="evidence" value="ECO:0007669"/>
    <property type="project" value="UniProtKB-SubCell"/>
</dbReference>
<evidence type="ECO:0000256" key="4">
    <source>
        <dbReference type="ARBA" id="ARBA00022692"/>
    </source>
</evidence>
<dbReference type="GO" id="GO:0048473">
    <property type="term" value="P:D-methionine transmembrane transport"/>
    <property type="evidence" value="ECO:0007669"/>
    <property type="project" value="TreeGrafter"/>
</dbReference>
<dbReference type="PROSITE" id="PS50928">
    <property type="entry name" value="ABC_TM1"/>
    <property type="match status" value="1"/>
</dbReference>
<sequence length="144" mass="15268">MPFTRAVLGTTIGSTATIVPLVVSATPFVARMVESSLKEVDSGVIEAAQSMGCRPIQIIYKVLLPEARPSLLIGAAITITAILGYSAMAGFVGGGGLGAIAINYGYYRYQEGVMFITVILLVIIVQLFQEIGMKVAKVSDKRIK</sequence>
<organism evidence="9">
    <name type="scientific">bioreactor metagenome</name>
    <dbReference type="NCBI Taxonomy" id="1076179"/>
    <lineage>
        <taxon>unclassified sequences</taxon>
        <taxon>metagenomes</taxon>
        <taxon>ecological metagenomes</taxon>
    </lineage>
</organism>